<sequence>MVGNPKLVREFYSNAYHKKGAVTDFKVYVRGVLVDYSDQELNRFLGTFTPRNCVFSAVKDDVEGWPLENINLVKEFLGRPGTKWFKYSGGERPTKIWLGDFKPVARAWGEWVARNVIPLGNWSEYQIENAVLIKLIMESEDINLGYLLQQDIKRIASCKASVFTLGHCNLITALFRHNKVPEEGEDDGELEPVKGLDIKYYRSRFKSGPVNNNQGDNVGQ</sequence>
<evidence type="ECO:0000313" key="3">
    <source>
        <dbReference type="Proteomes" id="UP000265520"/>
    </source>
</evidence>
<feature type="non-terminal residue" evidence="2">
    <location>
        <position position="220"/>
    </location>
</feature>
<reference evidence="2 3" key="1">
    <citation type="journal article" date="2018" name="Front. Plant Sci.">
        <title>Red Clover (Trifolium pratense) and Zigzag Clover (T. medium) - A Picture of Genomic Similarities and Differences.</title>
        <authorList>
            <person name="Dluhosova J."/>
            <person name="Istvanek J."/>
            <person name="Nedelnik J."/>
            <person name="Repkova J."/>
        </authorList>
    </citation>
    <scope>NUCLEOTIDE SEQUENCE [LARGE SCALE GENOMIC DNA]</scope>
    <source>
        <strain evidence="3">cv. 10/8</strain>
        <tissue evidence="2">Leaf</tissue>
    </source>
</reference>
<organism evidence="2 3">
    <name type="scientific">Trifolium medium</name>
    <dbReference type="NCBI Taxonomy" id="97028"/>
    <lineage>
        <taxon>Eukaryota</taxon>
        <taxon>Viridiplantae</taxon>
        <taxon>Streptophyta</taxon>
        <taxon>Embryophyta</taxon>
        <taxon>Tracheophyta</taxon>
        <taxon>Spermatophyta</taxon>
        <taxon>Magnoliopsida</taxon>
        <taxon>eudicotyledons</taxon>
        <taxon>Gunneridae</taxon>
        <taxon>Pentapetalae</taxon>
        <taxon>rosids</taxon>
        <taxon>fabids</taxon>
        <taxon>Fabales</taxon>
        <taxon>Fabaceae</taxon>
        <taxon>Papilionoideae</taxon>
        <taxon>50 kb inversion clade</taxon>
        <taxon>NPAAA clade</taxon>
        <taxon>Hologalegina</taxon>
        <taxon>IRL clade</taxon>
        <taxon>Trifolieae</taxon>
        <taxon>Trifolium</taxon>
    </lineage>
</organism>
<dbReference type="Pfam" id="PF20167">
    <property type="entry name" value="Transposase_32"/>
    <property type="match status" value="1"/>
</dbReference>
<protein>
    <recommendedName>
        <fullName evidence="1">Putative plant transposon protein domain-containing protein</fullName>
    </recommendedName>
</protein>
<evidence type="ECO:0000313" key="2">
    <source>
        <dbReference type="EMBL" id="MCI17254.1"/>
    </source>
</evidence>
<feature type="domain" description="Putative plant transposon protein" evidence="1">
    <location>
        <begin position="4"/>
        <end position="181"/>
    </location>
</feature>
<proteinExistence type="predicted"/>
<dbReference type="Proteomes" id="UP000265520">
    <property type="component" value="Unassembled WGS sequence"/>
</dbReference>
<accession>A0A392PZI0</accession>
<keyword evidence="3" id="KW-1185">Reference proteome</keyword>
<evidence type="ECO:0000259" key="1">
    <source>
        <dbReference type="Pfam" id="PF20167"/>
    </source>
</evidence>
<comment type="caution">
    <text evidence="2">The sequence shown here is derived from an EMBL/GenBank/DDBJ whole genome shotgun (WGS) entry which is preliminary data.</text>
</comment>
<dbReference type="AlphaFoldDB" id="A0A392PZI0"/>
<dbReference type="EMBL" id="LXQA010104601">
    <property type="protein sequence ID" value="MCI17254.1"/>
    <property type="molecule type" value="Genomic_DNA"/>
</dbReference>
<name>A0A392PZI0_9FABA</name>
<dbReference type="InterPro" id="IPR046796">
    <property type="entry name" value="Transposase_32_dom"/>
</dbReference>